<dbReference type="InterPro" id="IPR029149">
    <property type="entry name" value="Creatin/AminoP/Spt16_N"/>
</dbReference>
<dbReference type="InterPro" id="IPR001714">
    <property type="entry name" value="Pept_M24_MAP"/>
</dbReference>
<proteinExistence type="predicted"/>
<dbReference type="EMBL" id="LCFD01000008">
    <property type="protein sequence ID" value="KKS86659.1"/>
    <property type="molecule type" value="Genomic_DNA"/>
</dbReference>
<dbReference type="PRINTS" id="PR00599">
    <property type="entry name" value="MAPEPTIDASE"/>
</dbReference>
<dbReference type="Proteomes" id="UP000034050">
    <property type="component" value="Unassembled WGS sequence"/>
</dbReference>
<dbReference type="Gene3D" id="3.90.230.10">
    <property type="entry name" value="Creatinase/methionine aminopeptidase superfamily"/>
    <property type="match status" value="1"/>
</dbReference>
<reference evidence="5 6" key="1">
    <citation type="journal article" date="2015" name="Nature">
        <title>rRNA introns, odd ribosomes, and small enigmatic genomes across a large radiation of phyla.</title>
        <authorList>
            <person name="Brown C.T."/>
            <person name="Hug L.A."/>
            <person name="Thomas B.C."/>
            <person name="Sharon I."/>
            <person name="Castelle C.J."/>
            <person name="Singh A."/>
            <person name="Wilkins M.J."/>
            <person name="Williams K.H."/>
            <person name="Banfield J.F."/>
        </authorList>
    </citation>
    <scope>NUCLEOTIDE SEQUENCE [LARGE SCALE GENOMIC DNA]</scope>
</reference>
<dbReference type="AlphaFoldDB" id="A0A0G1CMC6"/>
<dbReference type="InterPro" id="IPR000587">
    <property type="entry name" value="Creatinase_N"/>
</dbReference>
<keyword evidence="1" id="KW-0479">Metal-binding</keyword>
<dbReference type="SUPFAM" id="SSF53092">
    <property type="entry name" value="Creatinase/prolidase N-terminal domain"/>
    <property type="match status" value="1"/>
</dbReference>
<evidence type="ECO:0000313" key="6">
    <source>
        <dbReference type="Proteomes" id="UP000034050"/>
    </source>
</evidence>
<dbReference type="STRING" id="1618446.UV61_C0008G0112"/>
<evidence type="ECO:0000256" key="1">
    <source>
        <dbReference type="ARBA" id="ARBA00022723"/>
    </source>
</evidence>
<dbReference type="GO" id="GO:0008235">
    <property type="term" value="F:metalloexopeptidase activity"/>
    <property type="evidence" value="ECO:0007669"/>
    <property type="project" value="UniProtKB-ARBA"/>
</dbReference>
<keyword evidence="2" id="KW-0378">Hydrolase</keyword>
<evidence type="ECO:0000313" key="5">
    <source>
        <dbReference type="EMBL" id="KKS86659.1"/>
    </source>
</evidence>
<protein>
    <submittedName>
        <fullName evidence="5">Peptidase M24</fullName>
    </submittedName>
</protein>
<comment type="caution">
    <text evidence="5">The sequence shown here is derived from an EMBL/GenBank/DDBJ whole genome shotgun (WGS) entry which is preliminary data.</text>
</comment>
<dbReference type="InterPro" id="IPR036005">
    <property type="entry name" value="Creatinase/aminopeptidase-like"/>
</dbReference>
<dbReference type="PANTHER" id="PTHR46112">
    <property type="entry name" value="AMINOPEPTIDASE"/>
    <property type="match status" value="1"/>
</dbReference>
<dbReference type="PANTHER" id="PTHR46112:SF3">
    <property type="entry name" value="AMINOPEPTIDASE YPDF"/>
    <property type="match status" value="1"/>
</dbReference>
<dbReference type="GO" id="GO:0004177">
    <property type="term" value="F:aminopeptidase activity"/>
    <property type="evidence" value="ECO:0007669"/>
    <property type="project" value="UniProtKB-ARBA"/>
</dbReference>
<accession>A0A0G1CMC6</accession>
<dbReference type="SUPFAM" id="SSF55920">
    <property type="entry name" value="Creatinase/aminopeptidase"/>
    <property type="match status" value="1"/>
</dbReference>
<evidence type="ECO:0000256" key="2">
    <source>
        <dbReference type="ARBA" id="ARBA00022801"/>
    </source>
</evidence>
<organism evidence="5 6">
    <name type="scientific">Candidatus Gottesmanbacteria bacterium GW2011_GWB1_43_11</name>
    <dbReference type="NCBI Taxonomy" id="1618446"/>
    <lineage>
        <taxon>Bacteria</taxon>
        <taxon>Candidatus Gottesmaniibacteriota</taxon>
    </lineage>
</organism>
<dbReference type="Pfam" id="PF01321">
    <property type="entry name" value="Creatinase_N"/>
    <property type="match status" value="1"/>
</dbReference>
<feature type="domain" description="Creatinase N-terminal" evidence="4">
    <location>
        <begin position="68"/>
        <end position="202"/>
    </location>
</feature>
<dbReference type="Gene3D" id="3.40.350.10">
    <property type="entry name" value="Creatinase/prolidase N-terminal domain"/>
    <property type="match status" value="1"/>
</dbReference>
<dbReference type="InterPro" id="IPR001131">
    <property type="entry name" value="Peptidase_M24B_aminopep-P_CS"/>
</dbReference>
<dbReference type="InterPro" id="IPR050659">
    <property type="entry name" value="Peptidase_M24B"/>
</dbReference>
<name>A0A0G1CMC6_9BACT</name>
<evidence type="ECO:0000259" key="4">
    <source>
        <dbReference type="Pfam" id="PF01321"/>
    </source>
</evidence>
<dbReference type="GO" id="GO:0046872">
    <property type="term" value="F:metal ion binding"/>
    <property type="evidence" value="ECO:0007669"/>
    <property type="project" value="UniProtKB-KW"/>
</dbReference>
<gene>
    <name evidence="5" type="ORF">UV61_C0008G0112</name>
</gene>
<evidence type="ECO:0000259" key="3">
    <source>
        <dbReference type="Pfam" id="PF00557"/>
    </source>
</evidence>
<feature type="domain" description="Peptidase M24" evidence="3">
    <location>
        <begin position="212"/>
        <end position="427"/>
    </location>
</feature>
<dbReference type="PROSITE" id="PS00491">
    <property type="entry name" value="PROLINE_PEPTIDASE"/>
    <property type="match status" value="1"/>
</dbReference>
<sequence length="443" mass="50470">MRLFGEARSCFAGLRFTPACRQAGRLAHNDNLTTNYCVTHVVDYLNISKIISHIAIKQFNNYNSLMLQSLDALLVTDPTNIYYLTGFMGLAPDEREAYVLVTQDKLYLFTNPLYREQAEKIIQLPNNQINTNNPIPKEYIEISRENPLAIQIKKVLDALSLTRTIKVGFEENNLTVAEMHALKKDLDGFNLVPTRNRIEELRKFKRPDEIAQIKSACKLTDNCFDFILTKLIPGVTETEIAWEIESYFKKRGAENAFPPIVAFGKNSSQPHYSSSIRYTLDAKRSLVLLDFGARVNGYCADMTRMLFMGLPKTEWKKAYQALKLAQQKALSYLAQSFQYIDILKNQRRKISGAELDQLVRKELAKFGYPPYPHSLGHAVGLAIHEAPRLSIRRDEELKPGMIFSVEPGIYVPGQFGMRIEDLVLLTENGIEVLSKSTKEMMIL</sequence>
<dbReference type="InterPro" id="IPR000994">
    <property type="entry name" value="Pept_M24"/>
</dbReference>
<dbReference type="Pfam" id="PF00557">
    <property type="entry name" value="Peptidase_M24"/>
    <property type="match status" value="1"/>
</dbReference>